<name>A0A1H2UVZ3_9BACI</name>
<dbReference type="RefSeq" id="WP_022794243.1">
    <property type="nucleotide sequence ID" value="NZ_FNNC01000003.1"/>
</dbReference>
<sequence>MVERNADVEEFLNSLPEQQSSIFRYMRDEYEALAERGERFDEAKNDEHVEILASKKFDVSPLEAGNIYATVESRINAFEALRSS</sequence>
<reference evidence="1 2" key="1">
    <citation type="submission" date="2016-10" db="EMBL/GenBank/DDBJ databases">
        <authorList>
            <person name="de Groot N.N."/>
        </authorList>
    </citation>
    <scope>NUCLEOTIDE SEQUENCE [LARGE SCALE GENOMIC DNA]</scope>
    <source>
        <strain evidence="1 2">DSM 23126</strain>
    </source>
</reference>
<organism evidence="1 2">
    <name type="scientific">Marinococcus luteus</name>
    <dbReference type="NCBI Taxonomy" id="1122204"/>
    <lineage>
        <taxon>Bacteria</taxon>
        <taxon>Bacillati</taxon>
        <taxon>Bacillota</taxon>
        <taxon>Bacilli</taxon>
        <taxon>Bacillales</taxon>
        <taxon>Bacillaceae</taxon>
        <taxon>Marinococcus</taxon>
    </lineage>
</organism>
<evidence type="ECO:0000313" key="1">
    <source>
        <dbReference type="EMBL" id="SDW59759.1"/>
    </source>
</evidence>
<gene>
    <name evidence="1" type="ORF">SAMN05421781_1908</name>
</gene>
<keyword evidence="2" id="KW-1185">Reference proteome</keyword>
<dbReference type="EMBL" id="FNNC01000003">
    <property type="protein sequence ID" value="SDW59759.1"/>
    <property type="molecule type" value="Genomic_DNA"/>
</dbReference>
<dbReference type="AlphaFoldDB" id="A0A1H2UVZ3"/>
<accession>A0A1H2UVZ3</accession>
<evidence type="ECO:0000313" key="2">
    <source>
        <dbReference type="Proteomes" id="UP000199488"/>
    </source>
</evidence>
<dbReference type="OrthoDB" id="2969131at2"/>
<proteinExistence type="predicted"/>
<dbReference type="Proteomes" id="UP000199488">
    <property type="component" value="Unassembled WGS sequence"/>
</dbReference>
<protein>
    <submittedName>
        <fullName evidence="1">Uncharacterized protein</fullName>
    </submittedName>
</protein>